<dbReference type="Gene3D" id="3.60.21.10">
    <property type="match status" value="1"/>
</dbReference>
<dbReference type="InterPro" id="IPR024173">
    <property type="entry name" value="Pesterase_MJ0037-like"/>
</dbReference>
<evidence type="ECO:0000313" key="2">
    <source>
        <dbReference type="EMBL" id="EMA45510.1"/>
    </source>
</evidence>
<reference evidence="2 3" key="1">
    <citation type="journal article" date="2014" name="PLoS Genet.">
        <title>Phylogenetically driven sequencing of extremely halophilic archaea reveals strategies for static and dynamic osmo-response.</title>
        <authorList>
            <person name="Becker E.A."/>
            <person name="Seitzer P.M."/>
            <person name="Tritt A."/>
            <person name="Larsen D."/>
            <person name="Krusor M."/>
            <person name="Yao A.I."/>
            <person name="Wu D."/>
            <person name="Madern D."/>
            <person name="Eisen J.A."/>
            <person name="Darling A.E."/>
            <person name="Facciotti M.T."/>
        </authorList>
    </citation>
    <scope>NUCLEOTIDE SEQUENCE [LARGE SCALE GENOMIC DNA]</scope>
    <source>
        <strain evidence="2 3">DSM 5350</strain>
    </source>
</reference>
<dbReference type="InParanoid" id="M0MM66"/>
<name>M0MM66_9EURY</name>
<gene>
    <name evidence="2" type="ORF">C449_07815</name>
</gene>
<dbReference type="SUPFAM" id="SSF56300">
    <property type="entry name" value="Metallo-dependent phosphatases"/>
    <property type="match status" value="1"/>
</dbReference>
<sequence length="225" mass="24376">MDAAFADRAIHLPESDALVLADLHLGRGASANVELPLSESDVPSRLAELCERFSPTEVVLAGDVLHSFDRLPDGVRETFHHVERTVEQAGARLIVTPGNHDTLLDAVWDGPTADEHRVGKTVVCHGHALPDTAAERYVVGHDHPAIRIEGQRRPCYLVGRSAAVAAEVVVLPSFTKLAPGVVVNQLGALDSPLVTDLDEFRPVVRDEDADETLEFPPLGTFRELL</sequence>
<dbReference type="PANTHER" id="PTHR39323">
    <property type="entry name" value="BLR1149 PROTEIN"/>
    <property type="match status" value="1"/>
</dbReference>
<dbReference type="STRING" id="1227455.C449_07815"/>
<comment type="caution">
    <text evidence="2">The sequence shown here is derived from an EMBL/GenBank/DDBJ whole genome shotgun (WGS) entry which is preliminary data.</text>
</comment>
<organism evidence="2 3">
    <name type="scientific">Halococcus saccharolyticus DSM 5350</name>
    <dbReference type="NCBI Taxonomy" id="1227455"/>
    <lineage>
        <taxon>Archaea</taxon>
        <taxon>Methanobacteriati</taxon>
        <taxon>Methanobacteriota</taxon>
        <taxon>Stenosarchaea group</taxon>
        <taxon>Halobacteria</taxon>
        <taxon>Halobacteriales</taxon>
        <taxon>Halococcaceae</taxon>
        <taxon>Halococcus</taxon>
    </lineage>
</organism>
<dbReference type="Proteomes" id="UP000011669">
    <property type="component" value="Unassembled WGS sequence"/>
</dbReference>
<dbReference type="AlphaFoldDB" id="M0MM66"/>
<proteinExistence type="predicted"/>
<dbReference type="FunCoup" id="M0MM66">
    <property type="interactions" value="1"/>
</dbReference>
<dbReference type="InterPro" id="IPR029052">
    <property type="entry name" value="Metallo-depent_PP-like"/>
</dbReference>
<dbReference type="GO" id="GO:0016787">
    <property type="term" value="F:hydrolase activity"/>
    <property type="evidence" value="ECO:0007669"/>
    <property type="project" value="InterPro"/>
</dbReference>
<dbReference type="PATRIC" id="fig|1227455.4.peg.1598"/>
<dbReference type="EMBL" id="AOMD01000018">
    <property type="protein sequence ID" value="EMA45510.1"/>
    <property type="molecule type" value="Genomic_DNA"/>
</dbReference>
<dbReference type="InterPro" id="IPR004843">
    <property type="entry name" value="Calcineurin-like_PHP"/>
</dbReference>
<dbReference type="RefSeq" id="WP_006077415.1">
    <property type="nucleotide sequence ID" value="NZ_AOMD01000018.1"/>
</dbReference>
<keyword evidence="3" id="KW-1185">Reference proteome</keyword>
<dbReference type="PANTHER" id="PTHR39323:SF1">
    <property type="entry name" value="BLR1149 PROTEIN"/>
    <property type="match status" value="1"/>
</dbReference>
<evidence type="ECO:0000313" key="3">
    <source>
        <dbReference type="Proteomes" id="UP000011669"/>
    </source>
</evidence>
<dbReference type="PIRSF" id="PIRSF000887">
    <property type="entry name" value="Pesterase_MJ0037"/>
    <property type="match status" value="1"/>
</dbReference>
<dbReference type="OrthoDB" id="18264at2157"/>
<dbReference type="Pfam" id="PF00149">
    <property type="entry name" value="Metallophos"/>
    <property type="match status" value="1"/>
</dbReference>
<feature type="domain" description="Calcineurin-like phosphoesterase" evidence="1">
    <location>
        <begin position="18"/>
        <end position="104"/>
    </location>
</feature>
<accession>M0MM66</accession>
<protein>
    <submittedName>
        <fullName evidence="2">Metallophosphoesterase</fullName>
    </submittedName>
</protein>
<evidence type="ECO:0000259" key="1">
    <source>
        <dbReference type="Pfam" id="PF00149"/>
    </source>
</evidence>